<organism evidence="1">
    <name type="scientific">Mycoplasma feriruminatoris</name>
    <dbReference type="NCBI Taxonomy" id="1179777"/>
    <lineage>
        <taxon>Bacteria</taxon>
        <taxon>Bacillati</taxon>
        <taxon>Mycoplasmatota</taxon>
        <taxon>Mollicutes</taxon>
        <taxon>Mycoplasmataceae</taxon>
        <taxon>Mycoplasma</taxon>
    </lineage>
</organism>
<evidence type="ECO:0000313" key="1">
    <source>
        <dbReference type="EMBL" id="VZS00316.1"/>
    </source>
</evidence>
<sequence>MYSEITQDEFNNVVSKKISEANEKITSLFGEANTGDLKSKIDSFIKAVFGDDFKWSEEDKKKLGELLKKSSSNEKSKVVDDIDQLFLDVTSKKSSEKTEKVVEEIQSLLTQKKYDKVKQNMYTLVDKIDKIEKIPTYN</sequence>
<proteinExistence type="predicted"/>
<dbReference type="EMBL" id="LR739237">
    <property type="protein sequence ID" value="VZS00316.1"/>
    <property type="molecule type" value="Genomic_DNA"/>
</dbReference>
<dbReference type="AlphaFoldDB" id="A0A654INU9"/>
<protein>
    <submittedName>
        <fullName evidence="1">Uncharacterized protein</fullName>
    </submittedName>
</protein>
<accession>A0A654INU9</accession>
<name>A0A654INU9_9MOLU</name>
<reference evidence="1" key="1">
    <citation type="submission" date="2019-11" db="EMBL/GenBank/DDBJ databases">
        <authorList>
            <person name="Falquet L."/>
            <person name="Falquet L."/>
        </authorList>
    </citation>
    <scope>NUCLEOTIDE SEQUENCE</scope>
    <source>
        <strain evidence="1">14/OD_0492</strain>
    </source>
</reference>
<gene>
    <name evidence="1" type="ORF">MF5582_00535</name>
</gene>